<dbReference type="InterPro" id="IPR011118">
    <property type="entry name" value="Tannase/feruloyl_esterase"/>
</dbReference>
<dbReference type="GO" id="GO:0030600">
    <property type="term" value="F:feruloyl esterase activity"/>
    <property type="evidence" value="ECO:0007669"/>
    <property type="project" value="UniProtKB-ARBA"/>
</dbReference>
<dbReference type="PANTHER" id="PTHR33938:SF8">
    <property type="entry name" value="CARBOXYLIC ESTER HYDROLASE"/>
    <property type="match status" value="1"/>
</dbReference>
<dbReference type="GO" id="GO:0046872">
    <property type="term" value="F:metal ion binding"/>
    <property type="evidence" value="ECO:0007669"/>
    <property type="project" value="UniProtKB-KW"/>
</dbReference>
<keyword evidence="4" id="KW-0732">Signal</keyword>
<keyword evidence="10" id="KW-1185">Reference proteome</keyword>
<dbReference type="RefSeq" id="XP_040882925.1">
    <property type="nucleotide sequence ID" value="XM_041020427.1"/>
</dbReference>
<evidence type="ECO:0000313" key="9">
    <source>
        <dbReference type="EMBL" id="KEQ65902.1"/>
    </source>
</evidence>
<dbReference type="Proteomes" id="UP000030672">
    <property type="component" value="Unassembled WGS sequence"/>
</dbReference>
<keyword evidence="3" id="KW-0479">Metal-binding</keyword>
<dbReference type="Pfam" id="PF07519">
    <property type="entry name" value="Tannase"/>
    <property type="match status" value="1"/>
</dbReference>
<proteinExistence type="inferred from homology"/>
<dbReference type="InterPro" id="IPR029058">
    <property type="entry name" value="AB_hydrolase_fold"/>
</dbReference>
<organism evidence="9 10">
    <name type="scientific">Aureobasidium melanogenum (strain CBS 110374)</name>
    <name type="common">Aureobasidium pullulans var. melanogenum</name>
    <dbReference type="NCBI Taxonomy" id="1043003"/>
    <lineage>
        <taxon>Eukaryota</taxon>
        <taxon>Fungi</taxon>
        <taxon>Dikarya</taxon>
        <taxon>Ascomycota</taxon>
        <taxon>Pezizomycotina</taxon>
        <taxon>Dothideomycetes</taxon>
        <taxon>Dothideomycetidae</taxon>
        <taxon>Dothideales</taxon>
        <taxon>Saccotheciaceae</taxon>
        <taxon>Aureobasidium</taxon>
    </lineage>
</organism>
<keyword evidence="2" id="KW-0719">Serine esterase</keyword>
<evidence type="ECO:0000256" key="7">
    <source>
        <dbReference type="ARBA" id="ARBA00023157"/>
    </source>
</evidence>
<dbReference type="Gene3D" id="3.40.50.1820">
    <property type="entry name" value="alpha/beta hydrolase"/>
    <property type="match status" value="1"/>
</dbReference>
<dbReference type="STRING" id="1043003.A0A074W7L8"/>
<dbReference type="GeneID" id="63913800"/>
<keyword evidence="7" id="KW-1015">Disulfide bond</keyword>
<evidence type="ECO:0000256" key="3">
    <source>
        <dbReference type="ARBA" id="ARBA00022723"/>
    </source>
</evidence>
<dbReference type="AlphaFoldDB" id="A0A074W7L8"/>
<comment type="similarity">
    <text evidence="1 8">Belongs to the tannase family.</text>
</comment>
<dbReference type="SUPFAM" id="SSF53474">
    <property type="entry name" value="alpha/beta-Hydrolases"/>
    <property type="match status" value="1"/>
</dbReference>
<dbReference type="EC" id="3.1.1.-" evidence="8"/>
<evidence type="ECO:0000256" key="6">
    <source>
        <dbReference type="ARBA" id="ARBA00022837"/>
    </source>
</evidence>
<evidence type="ECO:0000256" key="4">
    <source>
        <dbReference type="ARBA" id="ARBA00022729"/>
    </source>
</evidence>
<sequence length="523" mass="56473">MKSFIGNSLAWLQAQAQIPLDSSTLHAASNRCSVDVFAKPNIFGAEVVALSAHEVRNYSITDPWTLKVLEADGLDFCNITVTYTHPGQNDTIHTTVWLPLENWNGRFMAVGGGGWITGHPNLGSQIRQGYAAASTDGGHGLERSAASWALTSPGNVNWNLLQDFAHRALDDMTLIGKAVTTSFYKTAPKYSYWNGCSTGGRQGLMLAQRSPHLFDGILAAAPAIDWPTFVVSAFWAQQRMNQIASYPSTCELMAFRAAAIEACDGLDGLTDGIIGAPGLCQFDPHTVIGRKVKCDSIEQELTSEGATIAQAAWTGPVDADGKAHWFGVNHDAVLRSADDAIVVGKNGKRGKTIPEEWISLFVMKDPAYDTSKMSSAEFFAALKASQREYDSIIGTNWPDLSEFRNAGGKMITWHGLADDRIPPNGTSHYYDKVLATTSNVSDFYRYFEAPGVGHCAGGAGPVPDAHKDLVRWVEEGIAPDTLKATGQHGDGTVRELCQYPLVQRFVGGDPKVASSFECTTGFA</sequence>
<protein>
    <recommendedName>
        <fullName evidence="8">Carboxylic ester hydrolase</fullName>
        <ecNumber evidence="8">3.1.1.-</ecNumber>
    </recommendedName>
</protein>
<dbReference type="HOGENOM" id="CLU_014819_3_2_1"/>
<evidence type="ECO:0000256" key="2">
    <source>
        <dbReference type="ARBA" id="ARBA00022487"/>
    </source>
</evidence>
<dbReference type="EMBL" id="KL584826">
    <property type="protein sequence ID" value="KEQ65902.1"/>
    <property type="molecule type" value="Genomic_DNA"/>
</dbReference>
<dbReference type="PANTHER" id="PTHR33938">
    <property type="entry name" value="FERULOYL ESTERASE B-RELATED"/>
    <property type="match status" value="1"/>
</dbReference>
<evidence type="ECO:0000256" key="8">
    <source>
        <dbReference type="RuleBase" id="RU361238"/>
    </source>
</evidence>
<gene>
    <name evidence="9" type="ORF">M437DRAFT_41714</name>
</gene>
<keyword evidence="5 8" id="KW-0378">Hydrolase</keyword>
<accession>A0A074W7L8</accession>
<evidence type="ECO:0000256" key="1">
    <source>
        <dbReference type="ARBA" id="ARBA00006249"/>
    </source>
</evidence>
<keyword evidence="6" id="KW-0106">Calcium</keyword>
<evidence type="ECO:0000313" key="10">
    <source>
        <dbReference type="Proteomes" id="UP000030672"/>
    </source>
</evidence>
<evidence type="ECO:0000256" key="5">
    <source>
        <dbReference type="ARBA" id="ARBA00022801"/>
    </source>
</evidence>
<name>A0A074W7L8_AURM1</name>
<reference evidence="9 10" key="1">
    <citation type="journal article" date="2014" name="BMC Genomics">
        <title>Genome sequencing of four Aureobasidium pullulans varieties: biotechnological potential, stress tolerance, and description of new species.</title>
        <authorList>
            <person name="Gostin Ar C."/>
            <person name="Ohm R.A."/>
            <person name="Kogej T."/>
            <person name="Sonjak S."/>
            <person name="Turk M."/>
            <person name="Zajc J."/>
            <person name="Zalar P."/>
            <person name="Grube M."/>
            <person name="Sun H."/>
            <person name="Han J."/>
            <person name="Sharma A."/>
            <person name="Chiniquy J."/>
            <person name="Ngan C.Y."/>
            <person name="Lipzen A."/>
            <person name="Barry K."/>
            <person name="Grigoriev I.V."/>
            <person name="Gunde-Cimerman N."/>
        </authorList>
    </citation>
    <scope>NUCLEOTIDE SEQUENCE [LARGE SCALE GENOMIC DNA]</scope>
    <source>
        <strain evidence="9 10">CBS 110374</strain>
    </source>
</reference>